<reference evidence="1" key="1">
    <citation type="submission" date="2021-06" db="EMBL/GenBank/DDBJ databases">
        <authorList>
            <person name="Kallberg Y."/>
            <person name="Tangrot J."/>
            <person name="Rosling A."/>
        </authorList>
    </citation>
    <scope>NUCLEOTIDE SEQUENCE</scope>
    <source>
        <strain evidence="1">MA453B</strain>
    </source>
</reference>
<dbReference type="OrthoDB" id="2429520at2759"/>
<comment type="caution">
    <text evidence="1">The sequence shown here is derived from an EMBL/GenBank/DDBJ whole genome shotgun (WGS) entry which is preliminary data.</text>
</comment>
<proteinExistence type="predicted"/>
<organism evidence="1 2">
    <name type="scientific">Dentiscutata erythropus</name>
    <dbReference type="NCBI Taxonomy" id="1348616"/>
    <lineage>
        <taxon>Eukaryota</taxon>
        <taxon>Fungi</taxon>
        <taxon>Fungi incertae sedis</taxon>
        <taxon>Mucoromycota</taxon>
        <taxon>Glomeromycotina</taxon>
        <taxon>Glomeromycetes</taxon>
        <taxon>Diversisporales</taxon>
        <taxon>Gigasporaceae</taxon>
        <taxon>Dentiscutata</taxon>
    </lineage>
</organism>
<gene>
    <name evidence="1" type="ORF">DERYTH_LOCUS5049</name>
</gene>
<accession>A0A9N9AV92</accession>
<protein>
    <submittedName>
        <fullName evidence="1">26180_t:CDS:1</fullName>
    </submittedName>
</protein>
<name>A0A9N9AV92_9GLOM</name>
<dbReference type="EMBL" id="CAJVPY010002033">
    <property type="protein sequence ID" value="CAG8546274.1"/>
    <property type="molecule type" value="Genomic_DNA"/>
</dbReference>
<keyword evidence="2" id="KW-1185">Reference proteome</keyword>
<dbReference type="AlphaFoldDB" id="A0A9N9AV92"/>
<sequence length="120" mass="13616">MTAVALENAEINQTDIVIPIEMKDYMDQDNVIQIFKSYHLTNAQHLTRITSTVKKGSVMFIFGELILVDETFIIHLRSINFSEHQKLSVTVKNPSNLPWQIEAPTNKSDTVENVSQTIAI</sequence>
<dbReference type="Proteomes" id="UP000789405">
    <property type="component" value="Unassembled WGS sequence"/>
</dbReference>
<evidence type="ECO:0000313" key="1">
    <source>
        <dbReference type="EMBL" id="CAG8546274.1"/>
    </source>
</evidence>
<evidence type="ECO:0000313" key="2">
    <source>
        <dbReference type="Proteomes" id="UP000789405"/>
    </source>
</evidence>